<dbReference type="EMBL" id="JRFU01000088">
    <property type="protein sequence ID" value="PWE86723.1"/>
    <property type="molecule type" value="Genomic_DNA"/>
</dbReference>
<organism evidence="1 2">
    <name type="scientific">Eubacterium ramulus</name>
    <dbReference type="NCBI Taxonomy" id="39490"/>
    <lineage>
        <taxon>Bacteria</taxon>
        <taxon>Bacillati</taxon>
        <taxon>Bacillota</taxon>
        <taxon>Clostridia</taxon>
        <taxon>Eubacteriales</taxon>
        <taxon>Eubacteriaceae</taxon>
        <taxon>Eubacterium</taxon>
    </lineage>
</organism>
<protein>
    <submittedName>
        <fullName evidence="1">Uncharacterized protein</fullName>
    </submittedName>
</protein>
<evidence type="ECO:0000313" key="1">
    <source>
        <dbReference type="EMBL" id="PWE86723.1"/>
    </source>
</evidence>
<dbReference type="Proteomes" id="UP000245288">
    <property type="component" value="Unassembled WGS sequence"/>
</dbReference>
<gene>
    <name evidence="1" type="ORF">LG34_08130</name>
</gene>
<reference evidence="1 2" key="1">
    <citation type="submission" date="2014-09" db="EMBL/GenBank/DDBJ databases">
        <title>Butyrate-producing bacteria isolated from human gut.</title>
        <authorList>
            <person name="Zhang Q."/>
            <person name="Zhao L."/>
        </authorList>
    </citation>
    <scope>NUCLEOTIDE SEQUENCE [LARGE SCALE GENOMIC DNA]</scope>
    <source>
        <strain evidence="1 2">21</strain>
    </source>
</reference>
<dbReference type="AlphaFoldDB" id="A0A2V1JTK8"/>
<evidence type="ECO:0000313" key="2">
    <source>
        <dbReference type="Proteomes" id="UP000245288"/>
    </source>
</evidence>
<dbReference type="RefSeq" id="WP_109215567.1">
    <property type="nucleotide sequence ID" value="NZ_JRFU01000088.1"/>
</dbReference>
<name>A0A2V1JTK8_EUBRA</name>
<proteinExistence type="predicted"/>
<sequence>MNVEVGKLEIHRDIKKRTFEVILDGTPINGVKAYELKSLEDGEPELKLTLNISDFDVELI</sequence>
<accession>A0A2V1JTK8</accession>
<keyword evidence="2" id="KW-1185">Reference proteome</keyword>
<comment type="caution">
    <text evidence="1">The sequence shown here is derived from an EMBL/GenBank/DDBJ whole genome shotgun (WGS) entry which is preliminary data.</text>
</comment>